<comment type="caution">
    <text evidence="2">The sequence shown here is derived from an EMBL/GenBank/DDBJ whole genome shotgun (WGS) entry which is preliminary data.</text>
</comment>
<protein>
    <submittedName>
        <fullName evidence="2">Uncharacterized protein</fullName>
    </submittedName>
</protein>
<dbReference type="RefSeq" id="WP_352066110.1">
    <property type="nucleotide sequence ID" value="NZ_JBEPAZ010000093.1"/>
</dbReference>
<keyword evidence="3" id="KW-1185">Reference proteome</keyword>
<feature type="compositionally biased region" description="Polar residues" evidence="1">
    <location>
        <begin position="1"/>
        <end position="10"/>
    </location>
</feature>
<sequence length="91" mass="9891">MVQRTETVVRTVSHPVPGSAGAQPARRLSGEPYTLPSDAIEWIEALAALRREVNNPRVAPFREHIARACEKTLHALRAGPAATPSMDDRPA</sequence>
<reference evidence="2 3" key="1">
    <citation type="submission" date="2024-06" db="EMBL/GenBank/DDBJ databases">
        <title>The Natural Products Discovery Center: Release of the First 8490 Sequenced Strains for Exploring Actinobacteria Biosynthetic Diversity.</title>
        <authorList>
            <person name="Kalkreuter E."/>
            <person name="Kautsar S.A."/>
            <person name="Yang D."/>
            <person name="Bader C.D."/>
            <person name="Teijaro C.N."/>
            <person name="Fluegel L."/>
            <person name="Davis C.M."/>
            <person name="Simpson J.R."/>
            <person name="Lauterbach L."/>
            <person name="Steele A.D."/>
            <person name="Gui C."/>
            <person name="Meng S."/>
            <person name="Li G."/>
            <person name="Viehrig K."/>
            <person name="Ye F."/>
            <person name="Su P."/>
            <person name="Kiefer A.F."/>
            <person name="Nichols A."/>
            <person name="Cepeda A.J."/>
            <person name="Yan W."/>
            <person name="Fan B."/>
            <person name="Jiang Y."/>
            <person name="Adhikari A."/>
            <person name="Zheng C.-J."/>
            <person name="Schuster L."/>
            <person name="Cowan T.M."/>
            <person name="Smanski M.J."/>
            <person name="Chevrette M.G."/>
            <person name="De Carvalho L.P.S."/>
            <person name="Shen B."/>
        </authorList>
    </citation>
    <scope>NUCLEOTIDE SEQUENCE [LARGE SCALE GENOMIC DNA]</scope>
    <source>
        <strain evidence="2 3">NPDC001166</strain>
    </source>
</reference>
<feature type="region of interest" description="Disordered" evidence="1">
    <location>
        <begin position="1"/>
        <end position="30"/>
    </location>
</feature>
<proteinExistence type="predicted"/>
<name>A0ABV1UKI4_9ACTN</name>
<accession>A0ABV1UKI4</accession>
<evidence type="ECO:0000313" key="2">
    <source>
        <dbReference type="EMBL" id="MER6434247.1"/>
    </source>
</evidence>
<gene>
    <name evidence="2" type="ORF">ABT272_42260</name>
</gene>
<evidence type="ECO:0000313" key="3">
    <source>
        <dbReference type="Proteomes" id="UP001470023"/>
    </source>
</evidence>
<organism evidence="2 3">
    <name type="scientific">Streptomyces sp. 900105245</name>
    <dbReference type="NCBI Taxonomy" id="3154379"/>
    <lineage>
        <taxon>Bacteria</taxon>
        <taxon>Bacillati</taxon>
        <taxon>Actinomycetota</taxon>
        <taxon>Actinomycetes</taxon>
        <taxon>Kitasatosporales</taxon>
        <taxon>Streptomycetaceae</taxon>
        <taxon>Streptomyces</taxon>
    </lineage>
</organism>
<dbReference type="Proteomes" id="UP001470023">
    <property type="component" value="Unassembled WGS sequence"/>
</dbReference>
<dbReference type="EMBL" id="JBEPAZ010000093">
    <property type="protein sequence ID" value="MER6434247.1"/>
    <property type="molecule type" value="Genomic_DNA"/>
</dbReference>
<evidence type="ECO:0000256" key="1">
    <source>
        <dbReference type="SAM" id="MobiDB-lite"/>
    </source>
</evidence>